<keyword evidence="3" id="KW-1185">Reference proteome</keyword>
<evidence type="ECO:0000313" key="2">
    <source>
        <dbReference type="EMBL" id="OII78083.1"/>
    </source>
</evidence>
<evidence type="ECO:0000256" key="1">
    <source>
        <dbReference type="SAM" id="SignalP"/>
    </source>
</evidence>
<sequence>MKSSVLILLGFSFYFWLVNCNYTSVNNRAENMLLYILGQFQSLGYVNIEKKHLTDAIWKILGGDLNHFNTHCVKALLEIKKGPDDIWINENGLSESPEQILHHIIFICKELEDWKHLCTSDDDLSLIDLINSDIHYAVMIIGEDKDISPNLPLEYFCEVAARLSKEPLYSYNNFCVNLLLKLHFPGKSGEDILLDLSEIISICSATNVWSEICFSEHSDFIQSLPEELQLFVSAIYTQVKNSEESFSQSIQEVEDYQNVKPVDFCEIAVRMNNKVNIGSYFNTLCMIELTTPLKLSDSKLHWNPTPQQVINLCINNPLWESCPSLGYDEPPSLINIETPSSSKIVISTVETRSLLSSTILKTVHTLPLTHFSSNFYQYANIKDICHISEKIQLESHDASKGTIPSDISPLTMGHYFNAICWRKLSTYPLVLKTKVGVIVQPLKSSESIFVCNSAVSFWYSYCDFEDIGKGQHFISEVEVLAQEFQIKSQDFYKLPHGSFCNIARQIITTLDSFGGLDGHVEMDENDSLSWILHNIPSTSSNYGVYASKVSNALFNRECVRELIGNKLQREEIPLNIAIEICGSSLRWKQCYDKGIFSKLVTEFVASEFYYAALAEEIYPKLNWNHFCLVAHEIVPEAYSTLNIVPNFPYFNHKCVEKFMDIQNNRLDLLYETLKESEQSQINNSPNLIKMCVHSYFWRKICNSDNFHVDLLANSLLYGSHQYEHIQGLSESIFCKAAYKLSSSNPLHFTGECMKVLMDIGSMISAEVAESACSASHRNLVCLGYSTEYTSIAQNLFSAILQFKKVESLAPFSEFCKVAYAISTDLELKESTAYFPAICAKYLKSRKFISSLIEASMACSRILTFETTCADHYVVELLASEFFKQSRNIESLKRWEYQYFCPVARKLWSMFTEKEVYLKRFNSYCVSTVRAVIASPTHKIRIDDAIDLCNGSIGFQVICPKINNLDTQYMASDLLIGVSSVMNLDFEDPKSKEQICVIANNIHKNSISYIPIAREDVKQYVKYPYFLNACVEELLYGDIYYNDSKLKISPEKAASICLYYTRVSTICKEYNPLISTLAVGLHSEISLIPEYSIIKAEDLCNYAAFLFPHNTLTYLDVCQNSLNKIHEWIPTIKPRKHQITQYKKVKICSKPYIWPKCISKLELLRVIRNMQLEKIAIRFQNVLSDNNIDFWNFNKYCDMAEQIVKFGSANNFLNCREQLEKLQVVDTILPKNMTTNEEKSQLIYFNIRSDLITKMCLSHHFNSFCSNSYYPELAIYLANSFYSTSLKYLNVPSMKISDFCLPSELIIRKDTILDMMRVCPYAYMQVSNLEHWPSILLTPELAVTVCSEIQLWNFECLPKDLDKGITADLSNALKNVAIEIFFIRHKYCKLVTPESSCKLATIFILLGVKNKFFSKYCPNLIFYDLVNCGDYPDKSNYIYKAKSSQCEFIYKLSNQKCKESSRNKEIEILIRRSSEICAEIQEKLKVLYIKSHNGGKKITFKNRFISNYMYYKDTILRNFVDPIIPSSSRKGIGDKAYLKILKEREDRINLKKKLKIITKAKGFIELDDHLLESYQPKSVDEKLVKKYYANYPEDSLDSPLSEPLIYEAPQLDWQLLEKSIKKVSYNLLGFEFNVSDPKSGGLAELIYQWGYLPQGTIQGAQYIYRVARYINKFMINSKTAYILWKDILIDMNHSIIPKWRDIWDEEVKQLKPADNHPIPSCDSVSSSSILKQLGMNNKKISIQDSSRIDIFAVQLTEAAHELKISDVQFKDSCLVGLILFHMMQYSRTSSFNYQCVKWVKEIGYLNSKGNNLDRNLTNTSTSLVYHLTKGVRIGIPTEIARKMCSSTSRWMSCKVDIPIDEKLKIDMLATELLKLSRIQGLEFRDMCEVAIPVANAPDFNDRCPILLKSVLADYKRAVHICKSTSFWKSCPQSRNISDLKLREHLDTLSLELTLGLQEVYPDIFSFDEVCELSEKFVASEYFKQDCVKYVKEFIFINRISKPTLGVYIGDRSAGQIHMTAVAITLCCDTLRWQQVTCEVNEENKHLSLIERQWADVVSEEIYRELYERRRQNPIIGLYFKDKKRDELLNKYMEASEYERPKFSFIKLPSPIIYQDVCKQVFGITKTKYFNIDCIKIVGDIFQVKWSELKDQLSIPSNGEPLSPLNTNLLPGIPDINTIESICRGNQFWESCFNPNNPIELIEQTDITKDIMKVTDIVVNDLVVSILQLSSYEVPIIDTGDLDYTSSTNYSIHKIAMDTLRSLRYTDLCNLSLLHARNILDYMSMKVPAKYKLSIESTLAKNFAELILKRMFPNRRKEVDMGMDIYEDSLQEMNDLISFDRYMSYRMEQLPKVTPSIFTEAYNYIYYLDNIEEISFRYNISSPISKHKDNPKEIYHKSDYCTIYKYDYLYIYPSKGLKLSSIIPISHSYKENFKSNCKKSDLNIKINSNILMNKITNFQLLNPKKFHKAIKFKITRDILTDSGYLKNKQLVKSWIKEVEREFYYKQGLTIATEEWMEREEFETQKKKVNDLKDYQKSSDIQDDEIPDYTNSEPIKFEIPNKEKRIPSLFTVLFSQKARKERKEAIMFNKGLYRARLHYFLQKKRILERKKLRDEAEKSKKMIIDFKNNNITPKGPPVNRYVDMTSFYSIQERSAATAISHLICYNQIASDMLESLDISN</sequence>
<organism evidence="2 3">
    <name type="scientific">Cryptosporidium andersoni</name>
    <dbReference type="NCBI Taxonomy" id="117008"/>
    <lineage>
        <taxon>Eukaryota</taxon>
        <taxon>Sar</taxon>
        <taxon>Alveolata</taxon>
        <taxon>Apicomplexa</taxon>
        <taxon>Conoidasida</taxon>
        <taxon>Coccidia</taxon>
        <taxon>Eucoccidiorida</taxon>
        <taxon>Eimeriorina</taxon>
        <taxon>Cryptosporidiidae</taxon>
        <taxon>Cryptosporidium</taxon>
    </lineage>
</organism>
<comment type="caution">
    <text evidence="2">The sequence shown here is derived from an EMBL/GenBank/DDBJ whole genome shotgun (WGS) entry which is preliminary data.</text>
</comment>
<dbReference type="Proteomes" id="UP000186804">
    <property type="component" value="Unassembled WGS sequence"/>
</dbReference>
<feature type="chain" id="PRO_5013198814" evidence="1">
    <location>
        <begin position="21"/>
        <end position="2677"/>
    </location>
</feature>
<accession>A0A1J4MX44</accession>
<dbReference type="RefSeq" id="XP_067069929.1">
    <property type="nucleotide sequence ID" value="XM_067213841.1"/>
</dbReference>
<reference evidence="2 3" key="1">
    <citation type="submission" date="2016-10" db="EMBL/GenBank/DDBJ databases">
        <title>Reductive evolution of mitochondrial metabolism and differential evolution of invasion-related proteins in Cryptosporidium.</title>
        <authorList>
            <person name="Liu S."/>
            <person name="Roellig D.M."/>
            <person name="Guo Y."/>
            <person name="Li N."/>
            <person name="Frace M.A."/>
            <person name="Tang K."/>
            <person name="Zhang L."/>
            <person name="Feng Y."/>
            <person name="Xiao L."/>
        </authorList>
    </citation>
    <scope>NUCLEOTIDE SEQUENCE [LARGE SCALE GENOMIC DNA]</scope>
    <source>
        <strain evidence="2">30847</strain>
    </source>
</reference>
<dbReference type="GeneID" id="92367799"/>
<gene>
    <name evidence="2" type="ORF">cand_036150</name>
</gene>
<dbReference type="EMBL" id="LRBS01000008">
    <property type="protein sequence ID" value="OII78083.1"/>
    <property type="molecule type" value="Genomic_DNA"/>
</dbReference>
<name>A0A1J4MX44_9CRYT</name>
<proteinExistence type="predicted"/>
<feature type="signal peptide" evidence="1">
    <location>
        <begin position="1"/>
        <end position="20"/>
    </location>
</feature>
<keyword evidence="1" id="KW-0732">Signal</keyword>
<evidence type="ECO:0000313" key="3">
    <source>
        <dbReference type="Proteomes" id="UP000186804"/>
    </source>
</evidence>
<dbReference type="VEuPathDB" id="CryptoDB:cand_036150"/>
<protein>
    <submittedName>
        <fullName evidence="2">Uncharacterized protein</fullName>
    </submittedName>
</protein>
<dbReference type="OrthoDB" id="337658at2759"/>